<feature type="repeat" description="TPR" evidence="3">
    <location>
        <begin position="90"/>
        <end position="123"/>
    </location>
</feature>
<evidence type="ECO:0000313" key="5">
    <source>
        <dbReference type="EMBL" id="MCP2727793.1"/>
    </source>
</evidence>
<dbReference type="Pfam" id="PF12770">
    <property type="entry name" value="CHAT"/>
    <property type="match status" value="1"/>
</dbReference>
<protein>
    <submittedName>
        <fullName evidence="5">Tetratricopeptide repeat protein</fullName>
    </submittedName>
</protein>
<keyword evidence="1" id="KW-0677">Repeat</keyword>
<name>A0AAE3GQ08_9CYAN</name>
<feature type="repeat" description="TPR" evidence="3">
    <location>
        <begin position="436"/>
        <end position="469"/>
    </location>
</feature>
<accession>A0AAE3GQ08</accession>
<reference evidence="5" key="1">
    <citation type="submission" date="2022-06" db="EMBL/GenBank/DDBJ databases">
        <title>New cyanobacteria of genus Symplocastrum in benthos of Lake Baikal.</title>
        <authorList>
            <person name="Sorokovikova E."/>
            <person name="Tikhonova I."/>
            <person name="Krasnopeev A."/>
            <person name="Evseev P."/>
            <person name="Gladkikh A."/>
            <person name="Belykh O."/>
        </authorList>
    </citation>
    <scope>NUCLEOTIDE SEQUENCE</scope>
    <source>
        <strain evidence="5">BBK-W-15</strain>
    </source>
</reference>
<dbReference type="Pfam" id="PF00515">
    <property type="entry name" value="TPR_1"/>
    <property type="match status" value="1"/>
</dbReference>
<dbReference type="PANTHER" id="PTHR45641">
    <property type="entry name" value="TETRATRICOPEPTIDE REPEAT PROTEIN (AFU_ORTHOLOGUE AFUA_6G03870)"/>
    <property type="match status" value="1"/>
</dbReference>
<dbReference type="RefSeq" id="WP_254010603.1">
    <property type="nucleotide sequence ID" value="NZ_JAMZMM010000028.1"/>
</dbReference>
<comment type="caution">
    <text evidence="5">The sequence shown here is derived from an EMBL/GenBank/DDBJ whole genome shotgun (WGS) entry which is preliminary data.</text>
</comment>
<dbReference type="SMART" id="SM00671">
    <property type="entry name" value="SEL1"/>
    <property type="match status" value="5"/>
</dbReference>
<dbReference type="Pfam" id="PF13424">
    <property type="entry name" value="TPR_12"/>
    <property type="match status" value="6"/>
</dbReference>
<dbReference type="Proteomes" id="UP001204953">
    <property type="component" value="Unassembled WGS sequence"/>
</dbReference>
<feature type="domain" description="CHAT" evidence="4">
    <location>
        <begin position="1008"/>
        <end position="1309"/>
    </location>
</feature>
<feature type="repeat" description="TPR" evidence="3">
    <location>
        <begin position="269"/>
        <end position="302"/>
    </location>
</feature>
<dbReference type="PROSITE" id="PS50293">
    <property type="entry name" value="TPR_REGION"/>
    <property type="match status" value="2"/>
</dbReference>
<evidence type="ECO:0000256" key="1">
    <source>
        <dbReference type="ARBA" id="ARBA00022737"/>
    </source>
</evidence>
<feature type="repeat" description="TPR" evidence="3">
    <location>
        <begin position="663"/>
        <end position="696"/>
    </location>
</feature>
<dbReference type="SMART" id="SM00028">
    <property type="entry name" value="TPR"/>
    <property type="match status" value="16"/>
</dbReference>
<dbReference type="InterPro" id="IPR013105">
    <property type="entry name" value="TPR_2"/>
</dbReference>
<feature type="repeat" description="TPR" evidence="3">
    <location>
        <begin position="348"/>
        <end position="381"/>
    </location>
</feature>
<feature type="repeat" description="TPR" evidence="3">
    <location>
        <begin position="581"/>
        <end position="614"/>
    </location>
</feature>
<dbReference type="EMBL" id="JAMZMM010000028">
    <property type="protein sequence ID" value="MCP2727793.1"/>
    <property type="molecule type" value="Genomic_DNA"/>
</dbReference>
<organism evidence="5 6">
    <name type="scientific">Limnofasciculus baicalensis BBK-W-15</name>
    <dbReference type="NCBI Taxonomy" id="2699891"/>
    <lineage>
        <taxon>Bacteria</taxon>
        <taxon>Bacillati</taxon>
        <taxon>Cyanobacteriota</taxon>
        <taxon>Cyanophyceae</taxon>
        <taxon>Coleofasciculales</taxon>
        <taxon>Coleofasciculaceae</taxon>
        <taxon>Limnofasciculus</taxon>
        <taxon>Limnofasciculus baicalensis</taxon>
    </lineage>
</organism>
<dbReference type="Pfam" id="PF07719">
    <property type="entry name" value="TPR_2"/>
    <property type="match status" value="1"/>
</dbReference>
<gene>
    <name evidence="5" type="ORF">NJ959_04790</name>
</gene>
<dbReference type="InterPro" id="IPR024983">
    <property type="entry name" value="CHAT_dom"/>
</dbReference>
<dbReference type="InterPro" id="IPR006597">
    <property type="entry name" value="Sel1-like"/>
</dbReference>
<proteinExistence type="predicted"/>
<dbReference type="Gene3D" id="1.25.40.10">
    <property type="entry name" value="Tetratricopeptide repeat domain"/>
    <property type="match status" value="7"/>
</dbReference>
<keyword evidence="6" id="KW-1185">Reference proteome</keyword>
<feature type="repeat" description="TPR" evidence="3">
    <location>
        <begin position="394"/>
        <end position="427"/>
    </location>
</feature>
<evidence type="ECO:0000259" key="4">
    <source>
        <dbReference type="Pfam" id="PF12770"/>
    </source>
</evidence>
<dbReference type="SUPFAM" id="SSF48452">
    <property type="entry name" value="TPR-like"/>
    <property type="match status" value="5"/>
</dbReference>
<sequence>MSLHRRMVKFSILLLSAFLLVVTPPLLPPIFHFSPTVVEAQTIQDKKAEADRLLEEGVKEYDDINFGGALGKFEEALLIYQEIDDKLGKGKTLHQIGLIYNSRNEYQQALDYYQRALVIQREVNPAGARITLYRIGKIYDKQGEYQEALNYYQQAAKIPQQQSDGTEESTGCNNHAWQGIILEGIGRVYQRWEDYQESFDYYQQSLAIQQELINCPDKEIPPSYARGATLFYNTGLVAKELRKYQEALDYFQKGLAIYQKLNSDTDEQGAILSQMGIVYRKMGEYSQAIDSFKRAKEISFLIRMFGEGGSLNNLGLVYYDSGNERNALDSYQQALAFARKINDREGEGVSLNNIGVVYDKGGDYQKALDSYQQALVIFQELDNKQELDDKKAVGVILNNIGAAYQKLGKYQPALNSYQQALAIFQKLGKGVRVFTGVTLNNIGATYDSLGKSQQARDYYQQALAIQSEIGEEPSLSKTTLPMTLNLEPSILPKSPTTVKEAQEIRLYQEGVEEFKQGEYTVSLSKLQEALVIAREVGNKQREWTSLNQIGLVYSNMGEYKLALDFFEQALAIPKNVFENTGAIHYNIGLVYSSLGDYDKALEFYQQASALSKKLDNKAGEVSILNTIGNVRSKLGEYKLSLDSYQEALGIIKTMSGEKKILEGATLHNIGKVYLKTEKYQLALDLFQQALTINQQLGDKKSTMVIVNNIGQAYDKLGQNKLALDFLQQGLVIAQEIGAKEGEGYILKNIGYLLEKQKEPELAIVFFKQSVNVREVIRDNIKELDQELQQSYIETVADDYRTLANLLLKQDRVLEAQQVLDLLKIQELDDYLRNVRGNEETEKGINYLPKEQELLTQYNSKLTQIIQLGKELAEIKNISPQKRTPAQEKRRLEIETLQLENQREYLNFINSPEITNIVQQLNQNTGGENLNPQTLIKLQNDLKKMGQDAVILYPLILEERLELVLVTPYSPPIHRTVAVKKEEINRAIAEFRSALTQPNKKISIKPAQTTGKQLYDWLIKPIETALTEANAKTIIYAPDGQLRYIPLAALYDGNQWLVQKYCINNITAVSLTNLDSKPKSMKILAGAFTQGNYNFQIGDSNFSFSGLPFAGKEVENLAKTVPDTTQILDSNFSKSEILAHIKDYSILHFATHAAFVTGQPEESFILFGNGDRANFRDVETWDLTNTDLVVLSACETGLGGNLGDGREILGFGYLMQQGGAKAAMASLWTVDDGGTQVLMNGFYTALTNNNSTKAEALQQAQIALITGDYSGLSEERGLGIVPRNDSSLPSQVENQFSHPYYWASFILIGNGL</sequence>
<dbReference type="PROSITE" id="PS50005">
    <property type="entry name" value="TPR"/>
    <property type="match status" value="11"/>
</dbReference>
<feature type="repeat" description="TPR" evidence="3">
    <location>
        <begin position="543"/>
        <end position="576"/>
    </location>
</feature>
<dbReference type="InterPro" id="IPR011990">
    <property type="entry name" value="TPR-like_helical_dom_sf"/>
</dbReference>
<feature type="repeat" description="TPR" evidence="3">
    <location>
        <begin position="129"/>
        <end position="162"/>
    </location>
</feature>
<keyword evidence="2 3" id="KW-0802">TPR repeat</keyword>
<evidence type="ECO:0000256" key="3">
    <source>
        <dbReference type="PROSITE-ProRule" id="PRU00339"/>
    </source>
</evidence>
<evidence type="ECO:0000256" key="2">
    <source>
        <dbReference type="ARBA" id="ARBA00022803"/>
    </source>
</evidence>
<dbReference type="PANTHER" id="PTHR45641:SF19">
    <property type="entry name" value="NEPHROCYSTIN-3"/>
    <property type="match status" value="1"/>
</dbReference>
<dbReference type="InterPro" id="IPR019734">
    <property type="entry name" value="TPR_rpt"/>
</dbReference>
<feature type="repeat" description="TPR" evidence="3">
    <location>
        <begin position="308"/>
        <end position="341"/>
    </location>
</feature>
<feature type="repeat" description="TPR" evidence="3">
    <location>
        <begin position="228"/>
        <end position="261"/>
    </location>
</feature>
<evidence type="ECO:0000313" key="6">
    <source>
        <dbReference type="Proteomes" id="UP001204953"/>
    </source>
</evidence>